<dbReference type="Proteomes" id="UP000324800">
    <property type="component" value="Unassembled WGS sequence"/>
</dbReference>
<feature type="region of interest" description="Disordered" evidence="1">
    <location>
        <begin position="27"/>
        <end position="88"/>
    </location>
</feature>
<dbReference type="EMBL" id="SNRW01020531">
    <property type="protein sequence ID" value="KAA6365365.1"/>
    <property type="molecule type" value="Genomic_DNA"/>
</dbReference>
<evidence type="ECO:0000313" key="3">
    <source>
        <dbReference type="Proteomes" id="UP000324800"/>
    </source>
</evidence>
<gene>
    <name evidence="2" type="ORF">EZS28_039108</name>
</gene>
<feature type="non-terminal residue" evidence="2">
    <location>
        <position position="244"/>
    </location>
</feature>
<feature type="compositionally biased region" description="Polar residues" evidence="1">
    <location>
        <begin position="38"/>
        <end position="49"/>
    </location>
</feature>
<feature type="compositionally biased region" description="Basic residues" evidence="1">
    <location>
        <begin position="229"/>
        <end position="244"/>
    </location>
</feature>
<comment type="caution">
    <text evidence="2">The sequence shown here is derived from an EMBL/GenBank/DDBJ whole genome shotgun (WGS) entry which is preliminary data.</text>
</comment>
<accession>A0A5J4U6K8</accession>
<feature type="region of interest" description="Disordered" evidence="1">
    <location>
        <begin position="225"/>
        <end position="244"/>
    </location>
</feature>
<name>A0A5J4U6K8_9EUKA</name>
<sequence length="244" mass="28576">MQTLQFKNLNPQAGIDNRLANQNYLMNINSRNDEPSQDIGSRQLPTAPNHSIDDSQEQMMRWFGGKPSKSYSANQSEYKQKEKDYPDNYTTKSAPNYYGNQFNDNQPFSYDLHQQTYFAPPLSITELESVNQQDRQIDGQQFLHNGQEMNKNMLQILGGLEWGLDPLNKYYGKTPYIPKPIDYYLQESALTVRQRKRYLDKEEKLNKPKPKINYIKAGEMTQQVETQGKLKKYARRQKSATRRQ</sequence>
<proteinExistence type="predicted"/>
<reference evidence="2 3" key="1">
    <citation type="submission" date="2019-03" db="EMBL/GenBank/DDBJ databases">
        <title>Single cell metagenomics reveals metabolic interactions within the superorganism composed of flagellate Streblomastix strix and complex community of Bacteroidetes bacteria on its surface.</title>
        <authorList>
            <person name="Treitli S.C."/>
            <person name="Kolisko M."/>
            <person name="Husnik F."/>
            <person name="Keeling P."/>
            <person name="Hampl V."/>
        </authorList>
    </citation>
    <scope>NUCLEOTIDE SEQUENCE [LARGE SCALE GENOMIC DNA]</scope>
    <source>
        <strain evidence="2">ST1C</strain>
    </source>
</reference>
<protein>
    <submittedName>
        <fullName evidence="2">Uncharacterized protein</fullName>
    </submittedName>
</protein>
<dbReference type="AlphaFoldDB" id="A0A5J4U6K8"/>
<evidence type="ECO:0000256" key="1">
    <source>
        <dbReference type="SAM" id="MobiDB-lite"/>
    </source>
</evidence>
<evidence type="ECO:0000313" key="2">
    <source>
        <dbReference type="EMBL" id="KAA6365365.1"/>
    </source>
</evidence>
<organism evidence="2 3">
    <name type="scientific">Streblomastix strix</name>
    <dbReference type="NCBI Taxonomy" id="222440"/>
    <lineage>
        <taxon>Eukaryota</taxon>
        <taxon>Metamonada</taxon>
        <taxon>Preaxostyla</taxon>
        <taxon>Oxymonadida</taxon>
        <taxon>Streblomastigidae</taxon>
        <taxon>Streblomastix</taxon>
    </lineage>
</organism>